<evidence type="ECO:0000313" key="2">
    <source>
        <dbReference type="Proteomes" id="UP001501521"/>
    </source>
</evidence>
<organism evidence="1 2">
    <name type="scientific">Tessaracoccus lubricantis</name>
    <dbReference type="NCBI Taxonomy" id="545543"/>
    <lineage>
        <taxon>Bacteria</taxon>
        <taxon>Bacillati</taxon>
        <taxon>Actinomycetota</taxon>
        <taxon>Actinomycetes</taxon>
        <taxon>Propionibacteriales</taxon>
        <taxon>Propionibacteriaceae</taxon>
        <taxon>Tessaracoccus</taxon>
    </lineage>
</organism>
<dbReference type="RefSeq" id="WP_345582942.1">
    <property type="nucleotide sequence ID" value="NZ_BAABLV010000036.1"/>
</dbReference>
<evidence type="ECO:0000313" key="1">
    <source>
        <dbReference type="EMBL" id="GAA4903343.1"/>
    </source>
</evidence>
<dbReference type="InterPro" id="IPR034660">
    <property type="entry name" value="DinB/YfiT-like"/>
</dbReference>
<reference evidence="2" key="1">
    <citation type="journal article" date="2019" name="Int. J. Syst. Evol. Microbiol.">
        <title>The Global Catalogue of Microorganisms (GCM) 10K type strain sequencing project: providing services to taxonomists for standard genome sequencing and annotation.</title>
        <authorList>
            <consortium name="The Broad Institute Genomics Platform"/>
            <consortium name="The Broad Institute Genome Sequencing Center for Infectious Disease"/>
            <person name="Wu L."/>
            <person name="Ma J."/>
        </authorList>
    </citation>
    <scope>NUCLEOTIDE SEQUENCE [LARGE SCALE GENOMIC DNA]</scope>
    <source>
        <strain evidence="2">JCM 19125</strain>
    </source>
</reference>
<dbReference type="EMBL" id="BAABLV010000036">
    <property type="protein sequence ID" value="GAA4903343.1"/>
    <property type="molecule type" value="Genomic_DNA"/>
</dbReference>
<comment type="caution">
    <text evidence="1">The sequence shown here is derived from an EMBL/GenBank/DDBJ whole genome shotgun (WGS) entry which is preliminary data.</text>
</comment>
<dbReference type="SUPFAM" id="SSF109854">
    <property type="entry name" value="DinB/YfiT-like putative metalloenzymes"/>
    <property type="match status" value="1"/>
</dbReference>
<name>A0ABP9FHE8_9ACTN</name>
<dbReference type="Pfam" id="PF04978">
    <property type="entry name" value="MST"/>
    <property type="match status" value="1"/>
</dbReference>
<dbReference type="Proteomes" id="UP001501521">
    <property type="component" value="Unassembled WGS sequence"/>
</dbReference>
<protein>
    <submittedName>
        <fullName evidence="1">DinB family protein</fullName>
    </submittedName>
</protein>
<sequence length="192" mass="21203">MDGLKDILHRKLKHERAALLWKAEGLGERDLRLPRTVTGTNLLGLIKHCLAVEHGYFVDSFGRASELTLPEIDFDKDPNGDFYATPEERAEDLIDLYRAVAVEVDRAIDETPLDAPGHVAWWGERGGTTLGYVLVHVLADITRHAGHADILREGIDGRAGLLGEGPNLWEPDGGWDTHVLRLTAIAEGFSPQ</sequence>
<gene>
    <name evidence="1" type="ORF">GCM10025789_22800</name>
</gene>
<dbReference type="Gene3D" id="1.20.120.450">
    <property type="entry name" value="dinb family like domain"/>
    <property type="match status" value="1"/>
</dbReference>
<proteinExistence type="predicted"/>
<dbReference type="InterPro" id="IPR007061">
    <property type="entry name" value="MST-like"/>
</dbReference>
<keyword evidence="2" id="KW-1185">Reference proteome</keyword>
<accession>A0ABP9FHE8</accession>